<name>I7LWU4_TETTS</name>
<keyword evidence="2" id="KW-1185">Reference proteome</keyword>
<sequence>MKQHQGIFIGQDLSQAYDNLTKDTISMDDILQCEYESMLDNRDEFLTQHENLTPQKSITEIMQKKNKVEKKIVVKRYLSCKWKIQEDFEVEEIGNNRFQMKKKISKKQYILPCRPPIKNSDFIFQGEYMRHIQVFDMKKSKKSKSRQQQI</sequence>
<dbReference type="InParanoid" id="I7LWU4"/>
<dbReference type="GeneID" id="7843359"/>
<evidence type="ECO:0000313" key="1">
    <source>
        <dbReference type="EMBL" id="EAS02877.2"/>
    </source>
</evidence>
<protein>
    <submittedName>
        <fullName evidence="1">Uncharacterized protein</fullName>
    </submittedName>
</protein>
<gene>
    <name evidence="1" type="ORF">TTHERM_00492300</name>
</gene>
<dbReference type="AlphaFoldDB" id="I7LWU4"/>
<accession>I7LWU4</accession>
<proteinExistence type="predicted"/>
<reference evidence="2" key="1">
    <citation type="journal article" date="2006" name="PLoS Biol.">
        <title>Macronuclear genome sequence of the ciliate Tetrahymena thermophila, a model eukaryote.</title>
        <authorList>
            <person name="Eisen J.A."/>
            <person name="Coyne R.S."/>
            <person name="Wu M."/>
            <person name="Wu D."/>
            <person name="Thiagarajan M."/>
            <person name="Wortman J.R."/>
            <person name="Badger J.H."/>
            <person name="Ren Q."/>
            <person name="Amedeo P."/>
            <person name="Jones K.M."/>
            <person name="Tallon L.J."/>
            <person name="Delcher A.L."/>
            <person name="Salzberg S.L."/>
            <person name="Silva J.C."/>
            <person name="Haas B.J."/>
            <person name="Majoros W.H."/>
            <person name="Farzad M."/>
            <person name="Carlton J.M."/>
            <person name="Smith R.K. Jr."/>
            <person name="Garg J."/>
            <person name="Pearlman R.E."/>
            <person name="Karrer K.M."/>
            <person name="Sun L."/>
            <person name="Manning G."/>
            <person name="Elde N.C."/>
            <person name="Turkewitz A.P."/>
            <person name="Asai D.J."/>
            <person name="Wilkes D.E."/>
            <person name="Wang Y."/>
            <person name="Cai H."/>
            <person name="Collins K."/>
            <person name="Stewart B.A."/>
            <person name="Lee S.R."/>
            <person name="Wilamowska K."/>
            <person name="Weinberg Z."/>
            <person name="Ruzzo W.L."/>
            <person name="Wloga D."/>
            <person name="Gaertig J."/>
            <person name="Frankel J."/>
            <person name="Tsao C.-C."/>
            <person name="Gorovsky M.A."/>
            <person name="Keeling P.J."/>
            <person name="Waller R.F."/>
            <person name="Patron N.J."/>
            <person name="Cherry J.M."/>
            <person name="Stover N.A."/>
            <person name="Krieger C.J."/>
            <person name="del Toro C."/>
            <person name="Ryder H.F."/>
            <person name="Williamson S.C."/>
            <person name="Barbeau R.A."/>
            <person name="Hamilton E.P."/>
            <person name="Orias E."/>
        </authorList>
    </citation>
    <scope>NUCLEOTIDE SEQUENCE [LARGE SCALE GENOMIC DNA]</scope>
    <source>
        <strain evidence="2">SB210</strain>
    </source>
</reference>
<dbReference type="KEGG" id="tet:TTHERM_00492300"/>
<dbReference type="Proteomes" id="UP000009168">
    <property type="component" value="Unassembled WGS sequence"/>
</dbReference>
<dbReference type="RefSeq" id="XP_001023122.2">
    <property type="nucleotide sequence ID" value="XM_001023122.2"/>
</dbReference>
<organism evidence="1 2">
    <name type="scientific">Tetrahymena thermophila (strain SB210)</name>
    <dbReference type="NCBI Taxonomy" id="312017"/>
    <lineage>
        <taxon>Eukaryota</taxon>
        <taxon>Sar</taxon>
        <taxon>Alveolata</taxon>
        <taxon>Ciliophora</taxon>
        <taxon>Intramacronucleata</taxon>
        <taxon>Oligohymenophorea</taxon>
        <taxon>Hymenostomatida</taxon>
        <taxon>Tetrahymenina</taxon>
        <taxon>Tetrahymenidae</taxon>
        <taxon>Tetrahymena</taxon>
    </lineage>
</organism>
<evidence type="ECO:0000313" key="2">
    <source>
        <dbReference type="Proteomes" id="UP000009168"/>
    </source>
</evidence>
<dbReference type="EMBL" id="GG662512">
    <property type="protein sequence ID" value="EAS02877.2"/>
    <property type="molecule type" value="Genomic_DNA"/>
</dbReference>